<reference evidence="7 8" key="1">
    <citation type="journal article" date="2018" name="Sci. Data">
        <title>The draft genome sequence of cork oak.</title>
        <authorList>
            <person name="Ramos A.M."/>
            <person name="Usie A."/>
            <person name="Barbosa P."/>
            <person name="Barros P.M."/>
            <person name="Capote T."/>
            <person name="Chaves I."/>
            <person name="Simoes F."/>
            <person name="Abreu I."/>
            <person name="Carrasquinho I."/>
            <person name="Faro C."/>
            <person name="Guimaraes J.B."/>
            <person name="Mendonca D."/>
            <person name="Nobrega F."/>
            <person name="Rodrigues L."/>
            <person name="Saibo N.J.M."/>
            <person name="Varela M.C."/>
            <person name="Egas C."/>
            <person name="Matos J."/>
            <person name="Miguel C.M."/>
            <person name="Oliveira M.M."/>
            <person name="Ricardo C.P."/>
            <person name="Goncalves S."/>
        </authorList>
    </citation>
    <scope>NUCLEOTIDE SEQUENCE [LARGE SCALE GENOMIC DNA]</scope>
    <source>
        <strain evidence="8">cv. HL8</strain>
    </source>
</reference>
<feature type="compositionally biased region" description="Basic and acidic residues" evidence="6">
    <location>
        <begin position="894"/>
        <end position="906"/>
    </location>
</feature>
<evidence type="ECO:0000313" key="8">
    <source>
        <dbReference type="Proteomes" id="UP000237347"/>
    </source>
</evidence>
<dbReference type="EMBL" id="PKMF04000400">
    <property type="protein sequence ID" value="KAK7833777.1"/>
    <property type="molecule type" value="Genomic_DNA"/>
</dbReference>
<feature type="region of interest" description="Disordered" evidence="6">
    <location>
        <begin position="1985"/>
        <end position="2038"/>
    </location>
</feature>
<keyword evidence="8" id="KW-1185">Reference proteome</keyword>
<evidence type="ECO:0000256" key="4">
    <source>
        <dbReference type="ARBA" id="ARBA00024208"/>
    </source>
</evidence>
<feature type="coiled-coil region" evidence="5">
    <location>
        <begin position="620"/>
        <end position="739"/>
    </location>
</feature>
<sequence length="2038" mass="234576">MFTPQRKAWPAVTAIAPRSASAAATGKGKAVAFADIPPPLDSLSGEAAAAEIGGGDMEDWKRFREAGLLDEAVMQRKDREALLLKLSKLENELYDYQYNMGLLLIEKKEWTSKYEELTQALAETQEILKREQSAHLIAFSEVEKREENLRRALRTEKKCVIDLEKTLRELQGERHQLKLTSETKLANADALVVGIGEKSLEVEEKLHAAEAKLAEVNRKSSELEMRLQEVEARESILQRERLSLVAEQEAHKAIFYKQREDLREWERKLQEGEERLCNNRKILNEREEKANEIEATIKRKERSLEEAQKKIDLSNTTLKKKEDDINERMADVVLKEKKADSLRGSLEMKEKELLVEIQMLLDKQRAILDTKMQEFELELEEKRKSLNEEYSSKLDEVEQREAKINHEKEKLIKQGQVLDKREERLREKEKDIETKMKSCKEIEKDVKANEKRLEAEKQQILADQESLQNLRDEIEKARDENAQQKLQIQEESEKLRITKKERSEHLRLQSQLKQEIENYRLQKEMLLKEGEDLKQEREKFEKEWEVLDEKRTETSRELKQIVEEKEKLEKLQHSEEERLKKEKHAMQDHIKRELGALQQEKESFASLMKHEQLALSEKAQNEQSQMLQEFELQRRDLETDLQKRREEMERCLQDRERAFGEEKEREHNNIKHLNEVAERQWQEVKSERLRLQKEKEEFKLNQKQLEVNQLEMNKDIVELNSLNSKLKKQREQFIEERNRFLAFVEKFKGCESCGEITREFVFSDLQLPENEIKHREVIPVPRLADEFLNSPQGNAAASDLGYSDSGGHMTWLRKCTSKIFNLSPGKKIENVSAPILTESSPSSAMLVNKGASGHGISEDEPRSFGMTNDTYDVQRQLQSESIIREVDNACAPSVDDHSYMDSKVQEVPEDSLQSELKSGRRKPARQRKSGVYRTRSVKDVVQDAKVFLERSELNANSQTEAIDHINEESKGDSSRAEKSAGNNARKRQHAQTSRITESEQDDGNSEEHSESVTAGGRRKRRQTATSVMQTPGEKRYNLRRHKTAGIVTAAHTSADLTKSKGKEAADGDAVEVAPTPEGVSAPSWVAGKNGQITGLVQVTTVKSVEISENRVVRFKTPSDIDNDDGDVAKLVENAHLSEEVNGTPEYGNEDENVSTIHEAEDNSDGDDDESEHPGEASIGRNGFIHALCFVDFMQKADSLRGSLEMKEKELLVEIQMLLDKQRAILDTKMQEFELELEEKRKSLNEEYSSKLDEVEQREAKINHEKEKLIKQGQVLDKREERLREKEKDIETKMKSCKEIEKDVKANEKRLEAEKQQILADQESLQNLRDEIEKARDENAQQKLQIQEESEKLRITKKERSEHLRLQSQLKQEIENYRLQKEMLLKEGEDLKQEREKFEKEWEVLDEKRTETSRELKQIVEEKEKLEKLQHSEEERLKKEKHAMQDHIKRELGALQQEKESFASLMKHEQLALSEKAQNEQSQMLQEFESQRRDLETDLQKRREEMERCLQDRERAFGEEKEREHNNIKHLNEVAERQWQEVKSERLRLQKEKEEFKLNQKQLEVNQLEMNKDIVELNSLNSKLKKQREQFIEERNLQGLRKLWGNHKGVVFSDLQLPENEIKHREVIPVPRLADEFLNSPQGNAAASDLGYSDSGGHMTWLRKCTSKIFNLSPGKKIENVSAPILTESSPSSAMLVNKGASGHGISEDEPRSFGMTNDTYDVQRQLQSESIIREVDNACAPSVDDHSYMDSKVQEVPEDSLQSELKSGRRKPARQRKSGVYRTRSVKDVVQDAKVFLERSELNANSQTEAIDHINEESKGDSSRAEKSAGNNARKRQHAQTSRITESEQDDGNSEEHSESVTAGGRRKRRQTATSVMQTPGEKRYNLRRHKTAGIVTAAHTSADLTKSKGKEAADGDAVEVAPTPEGVSAPSLGVAGKNGQITGLVQVTTVKSVEISENRVVRFKTPSDIDNDDGDVAKLVENAHLSEEVNGTPEYGNEDENVSTIHEAEDNSDGDDDESEHPGEASIGRKLWTFFTT</sequence>
<evidence type="ECO:0000256" key="1">
    <source>
        <dbReference type="ARBA" id="ARBA00023054"/>
    </source>
</evidence>
<feature type="region of interest" description="Disordered" evidence="6">
    <location>
        <begin position="958"/>
        <end position="1039"/>
    </location>
</feature>
<feature type="compositionally biased region" description="Basic and acidic residues" evidence="6">
    <location>
        <begin position="1743"/>
        <end position="1755"/>
    </location>
</feature>
<name>A0AAW0K3U3_QUESU</name>
<feature type="coiled-coil region" evidence="5">
    <location>
        <begin position="72"/>
        <end position="134"/>
    </location>
</feature>
<proteinExistence type="inferred from homology"/>
<dbReference type="GO" id="GO:0006997">
    <property type="term" value="P:nucleus organization"/>
    <property type="evidence" value="ECO:0007669"/>
    <property type="project" value="InterPro"/>
</dbReference>
<feature type="coiled-coil region" evidence="5">
    <location>
        <begin position="1477"/>
        <end position="1596"/>
    </location>
</feature>
<evidence type="ECO:0000256" key="3">
    <source>
        <dbReference type="ARBA" id="ARBA00024186"/>
    </source>
</evidence>
<gene>
    <name evidence="7" type="primary">CRWN1_1</name>
    <name evidence="7" type="ORF">CFP56_025280</name>
</gene>
<evidence type="ECO:0000256" key="5">
    <source>
        <dbReference type="SAM" id="Coils"/>
    </source>
</evidence>
<feature type="region of interest" description="Disordered" evidence="6">
    <location>
        <begin position="892"/>
        <end position="933"/>
    </location>
</feature>
<dbReference type="GO" id="GO:0005652">
    <property type="term" value="C:nuclear lamina"/>
    <property type="evidence" value="ECO:0007669"/>
    <property type="project" value="UniProtKB-SubCell"/>
</dbReference>
<feature type="coiled-coil region" evidence="5">
    <location>
        <begin position="160"/>
        <end position="324"/>
    </location>
</feature>
<feature type="compositionally biased region" description="Basic residues" evidence="6">
    <location>
        <begin position="1768"/>
        <end position="1779"/>
    </location>
</feature>
<dbReference type="InterPro" id="IPR040418">
    <property type="entry name" value="CRWN"/>
</dbReference>
<comment type="caution">
    <text evidence="7">The sequence shown here is derived from an EMBL/GenBank/DDBJ whole genome shotgun (WGS) entry which is preliminary data.</text>
</comment>
<feature type="compositionally biased region" description="Acidic residues" evidence="6">
    <location>
        <begin position="2011"/>
        <end position="2020"/>
    </location>
</feature>
<feature type="region of interest" description="Disordered" evidence="6">
    <location>
        <begin position="1741"/>
        <end position="1782"/>
    </location>
</feature>
<keyword evidence="1 5" id="KW-0175">Coiled coil</keyword>
<feature type="compositionally biased region" description="Basic and acidic residues" evidence="6">
    <location>
        <begin position="961"/>
        <end position="978"/>
    </location>
</feature>
<dbReference type="PANTHER" id="PTHR31908">
    <property type="entry name" value="PROTEIN CROWDED NUCLEI 4"/>
    <property type="match status" value="1"/>
</dbReference>
<feature type="compositionally biased region" description="Basic and acidic residues" evidence="6">
    <location>
        <begin position="1810"/>
        <end position="1827"/>
    </location>
</feature>
<feature type="compositionally biased region" description="Acidic residues" evidence="6">
    <location>
        <begin position="1161"/>
        <end position="1170"/>
    </location>
</feature>
<dbReference type="PANTHER" id="PTHR31908:SF9">
    <property type="entry name" value="PROTEIN CROWDED NUCLEI 3"/>
    <property type="match status" value="1"/>
</dbReference>
<accession>A0AAW0K3U3</accession>
<keyword evidence="2" id="KW-0539">Nucleus</keyword>
<feature type="compositionally biased region" description="Basic residues" evidence="6">
    <location>
        <begin position="919"/>
        <end position="930"/>
    </location>
</feature>
<feature type="region of interest" description="Disordered" evidence="6">
    <location>
        <begin position="1807"/>
        <end position="1888"/>
    </location>
</feature>
<feature type="coiled-coil region" evidence="5">
    <location>
        <begin position="365"/>
        <end position="585"/>
    </location>
</feature>
<feature type="coiled-coil region" evidence="5">
    <location>
        <begin position="1222"/>
        <end position="1442"/>
    </location>
</feature>
<evidence type="ECO:0000256" key="2">
    <source>
        <dbReference type="ARBA" id="ARBA00023242"/>
    </source>
</evidence>
<feature type="region of interest" description="Disordered" evidence="6">
    <location>
        <begin position="1158"/>
        <end position="1178"/>
    </location>
</feature>
<comment type="similarity">
    <text evidence="4">Belongs to the CRWN family.</text>
</comment>
<comment type="subcellular location">
    <subcellularLocation>
        <location evidence="3">Nucleus lamina</location>
    </subcellularLocation>
</comment>
<protein>
    <submittedName>
        <fullName evidence="7">Protein crowded nuclei 1</fullName>
    </submittedName>
</protein>
<organism evidence="7 8">
    <name type="scientific">Quercus suber</name>
    <name type="common">Cork oak</name>
    <dbReference type="NCBI Taxonomy" id="58331"/>
    <lineage>
        <taxon>Eukaryota</taxon>
        <taxon>Viridiplantae</taxon>
        <taxon>Streptophyta</taxon>
        <taxon>Embryophyta</taxon>
        <taxon>Tracheophyta</taxon>
        <taxon>Spermatophyta</taxon>
        <taxon>Magnoliopsida</taxon>
        <taxon>eudicotyledons</taxon>
        <taxon>Gunneridae</taxon>
        <taxon>Pentapetalae</taxon>
        <taxon>rosids</taxon>
        <taxon>fabids</taxon>
        <taxon>Fagales</taxon>
        <taxon>Fagaceae</taxon>
        <taxon>Quercus</taxon>
    </lineage>
</organism>
<evidence type="ECO:0000313" key="7">
    <source>
        <dbReference type="EMBL" id="KAK7833777.1"/>
    </source>
</evidence>
<dbReference type="Proteomes" id="UP000237347">
    <property type="component" value="Unassembled WGS sequence"/>
</dbReference>
<evidence type="ECO:0000256" key="6">
    <source>
        <dbReference type="SAM" id="MobiDB-lite"/>
    </source>
</evidence>